<dbReference type="eggNOG" id="COG0848">
    <property type="taxonomic scope" value="Bacteria"/>
</dbReference>
<dbReference type="Proteomes" id="UP000012179">
    <property type="component" value="Chromosome"/>
</dbReference>
<comment type="subcellular location">
    <subcellularLocation>
        <location evidence="2">Cell inner membrane</location>
        <topology evidence="2">Single-pass type II membrane protein</topology>
    </subcellularLocation>
    <subcellularLocation>
        <location evidence="12">Cell membrane</location>
        <topology evidence="12">Single-pass type II membrane protein</topology>
    </subcellularLocation>
</comment>
<comment type="similarity">
    <text evidence="3 12">Belongs to the ExbD/TolR family.</text>
</comment>
<organism evidence="14 15">
    <name type="scientific">Nitrosospira lacus</name>
    <dbReference type="NCBI Taxonomy" id="1288494"/>
    <lineage>
        <taxon>Bacteria</taxon>
        <taxon>Pseudomonadati</taxon>
        <taxon>Pseudomonadota</taxon>
        <taxon>Betaproteobacteria</taxon>
        <taxon>Nitrosomonadales</taxon>
        <taxon>Nitrosomonadaceae</taxon>
        <taxon>Nitrosospira</taxon>
    </lineage>
</organism>
<dbReference type="OrthoDB" id="195377at2"/>
<reference evidence="14 15" key="1">
    <citation type="journal article" date="2015" name="Int. J. Syst. Evol. Microbiol.">
        <title>Nitrosospira lacus sp. nov., a psychrotolerant, ammonia-oxidizing bacterium from sandy lake sediment.</title>
        <authorList>
            <person name="Urakawa H."/>
            <person name="Garcia J.C."/>
            <person name="Nielsen J.L."/>
            <person name="Le V.Q."/>
            <person name="Kozlowski J.A."/>
            <person name="Stein L.Y."/>
            <person name="Lim C.K."/>
            <person name="Pommerening-Roser A."/>
            <person name="Martens-Habbena W."/>
            <person name="Stahl D.A."/>
            <person name="Klotz M.G."/>
        </authorList>
    </citation>
    <scope>NUCLEOTIDE SEQUENCE [LARGE SCALE GENOMIC DNA]</scope>
    <source>
        <strain evidence="14 15">APG3</strain>
    </source>
</reference>
<protein>
    <submittedName>
        <fullName evidence="14">Biopolymer transporter ExbD</fullName>
    </submittedName>
</protein>
<comment type="function">
    <text evidence="1">Involved in the TonB-dependent energy-dependent transport of various receptor-bound substrates.</text>
</comment>
<keyword evidence="6" id="KW-1003">Cell membrane</keyword>
<dbReference type="RefSeq" id="WP_004175028.1">
    <property type="nucleotide sequence ID" value="NZ_CP021106.3"/>
</dbReference>
<dbReference type="Gene3D" id="3.30.420.270">
    <property type="match status" value="1"/>
</dbReference>
<dbReference type="GO" id="GO:0015031">
    <property type="term" value="P:protein transport"/>
    <property type="evidence" value="ECO:0007669"/>
    <property type="project" value="UniProtKB-KW"/>
</dbReference>
<keyword evidence="8 12" id="KW-0812">Transmembrane</keyword>
<evidence type="ECO:0000256" key="3">
    <source>
        <dbReference type="ARBA" id="ARBA00005811"/>
    </source>
</evidence>
<evidence type="ECO:0000256" key="11">
    <source>
        <dbReference type="ARBA" id="ARBA00023136"/>
    </source>
</evidence>
<feature type="transmembrane region" description="Helical" evidence="13">
    <location>
        <begin position="23"/>
        <end position="42"/>
    </location>
</feature>
<evidence type="ECO:0000256" key="8">
    <source>
        <dbReference type="ARBA" id="ARBA00022692"/>
    </source>
</evidence>
<evidence type="ECO:0000256" key="10">
    <source>
        <dbReference type="ARBA" id="ARBA00022989"/>
    </source>
</evidence>
<evidence type="ECO:0000256" key="6">
    <source>
        <dbReference type="ARBA" id="ARBA00022475"/>
    </source>
</evidence>
<comment type="subunit">
    <text evidence="4">The accessory proteins ExbB and ExbD seem to form a complex with TonB.</text>
</comment>
<proteinExistence type="inferred from homology"/>
<evidence type="ECO:0000256" key="13">
    <source>
        <dbReference type="SAM" id="Phobius"/>
    </source>
</evidence>
<evidence type="ECO:0000256" key="2">
    <source>
        <dbReference type="ARBA" id="ARBA00004249"/>
    </source>
</evidence>
<dbReference type="EMBL" id="CP021106">
    <property type="protein sequence ID" value="ARO87124.1"/>
    <property type="molecule type" value="Genomic_DNA"/>
</dbReference>
<dbReference type="Pfam" id="PF02472">
    <property type="entry name" value="ExbD"/>
    <property type="match status" value="1"/>
</dbReference>
<keyword evidence="10 13" id="KW-1133">Transmembrane helix</keyword>
<keyword evidence="5 12" id="KW-0813">Transport</keyword>
<evidence type="ECO:0000256" key="7">
    <source>
        <dbReference type="ARBA" id="ARBA00022519"/>
    </source>
</evidence>
<evidence type="ECO:0000313" key="14">
    <source>
        <dbReference type="EMBL" id="ARO87124.1"/>
    </source>
</evidence>
<evidence type="ECO:0000256" key="4">
    <source>
        <dbReference type="ARBA" id="ARBA00011471"/>
    </source>
</evidence>
<keyword evidence="9 12" id="KW-0653">Protein transport</keyword>
<keyword evidence="15" id="KW-1185">Reference proteome</keyword>
<dbReference type="AlphaFoldDB" id="A0A1W6SMU5"/>
<accession>A0A1W6SMU5</accession>
<evidence type="ECO:0000256" key="12">
    <source>
        <dbReference type="RuleBase" id="RU003879"/>
    </source>
</evidence>
<name>A0A1W6SMU5_9PROT</name>
<keyword evidence="7" id="KW-0997">Cell inner membrane</keyword>
<dbReference type="PANTHER" id="PTHR30558">
    <property type="entry name" value="EXBD MEMBRANE COMPONENT OF PMF-DRIVEN MACROMOLECULE IMPORT SYSTEM"/>
    <property type="match status" value="1"/>
</dbReference>
<sequence length="136" mass="14873">MSGDVKEDNQPYDEINITPMLDLAYVLLVIFIIMTTASVQGVKVELPHTRNTASLAQPQTRAITVTLDGAVYLDAYPVDIVMLEQRLSEFKGNNPSLPVVLKGDAAAHYDKISEVLEICKKLGITEIGLVTKKSAE</sequence>
<dbReference type="GO" id="GO:0022857">
    <property type="term" value="F:transmembrane transporter activity"/>
    <property type="evidence" value="ECO:0007669"/>
    <property type="project" value="InterPro"/>
</dbReference>
<dbReference type="KEGG" id="nlc:EBAPG3_004705"/>
<keyword evidence="11 13" id="KW-0472">Membrane</keyword>
<dbReference type="GO" id="GO:0005886">
    <property type="term" value="C:plasma membrane"/>
    <property type="evidence" value="ECO:0007669"/>
    <property type="project" value="UniProtKB-SubCell"/>
</dbReference>
<evidence type="ECO:0000256" key="5">
    <source>
        <dbReference type="ARBA" id="ARBA00022448"/>
    </source>
</evidence>
<dbReference type="PANTHER" id="PTHR30558:SF12">
    <property type="entry name" value="BIOPOLYMER TRANSPORT PROTEIN EXBD"/>
    <property type="match status" value="1"/>
</dbReference>
<dbReference type="InterPro" id="IPR003400">
    <property type="entry name" value="ExbD"/>
</dbReference>
<evidence type="ECO:0000313" key="15">
    <source>
        <dbReference type="Proteomes" id="UP000012179"/>
    </source>
</evidence>
<gene>
    <name evidence="14" type="ORF">EBAPG3_004705</name>
</gene>
<evidence type="ECO:0000256" key="1">
    <source>
        <dbReference type="ARBA" id="ARBA00003540"/>
    </source>
</evidence>
<evidence type="ECO:0000256" key="9">
    <source>
        <dbReference type="ARBA" id="ARBA00022927"/>
    </source>
</evidence>